<keyword evidence="1" id="KW-1185">Reference proteome</keyword>
<reference evidence="2" key="1">
    <citation type="submission" date="2022-11" db="UniProtKB">
        <authorList>
            <consortium name="WormBaseParasite"/>
        </authorList>
    </citation>
    <scope>IDENTIFICATION</scope>
</reference>
<organism evidence="1 2">
    <name type="scientific">Plectus sambesii</name>
    <dbReference type="NCBI Taxonomy" id="2011161"/>
    <lineage>
        <taxon>Eukaryota</taxon>
        <taxon>Metazoa</taxon>
        <taxon>Ecdysozoa</taxon>
        <taxon>Nematoda</taxon>
        <taxon>Chromadorea</taxon>
        <taxon>Plectida</taxon>
        <taxon>Plectina</taxon>
        <taxon>Plectoidea</taxon>
        <taxon>Plectidae</taxon>
        <taxon>Plectus</taxon>
    </lineage>
</organism>
<name>A0A914W5L5_9BILA</name>
<protein>
    <submittedName>
        <fullName evidence="2">Uncharacterized protein</fullName>
    </submittedName>
</protein>
<proteinExistence type="predicted"/>
<dbReference type="Proteomes" id="UP000887566">
    <property type="component" value="Unplaced"/>
</dbReference>
<accession>A0A914W5L5</accession>
<evidence type="ECO:0000313" key="1">
    <source>
        <dbReference type="Proteomes" id="UP000887566"/>
    </source>
</evidence>
<dbReference type="WBParaSite" id="PSAMB.scaffold3231size19183.g20733.t1">
    <property type="protein sequence ID" value="PSAMB.scaffold3231size19183.g20733.t1"/>
    <property type="gene ID" value="PSAMB.scaffold3231size19183.g20733"/>
</dbReference>
<evidence type="ECO:0000313" key="2">
    <source>
        <dbReference type="WBParaSite" id="PSAMB.scaffold3231size19183.g20733.t1"/>
    </source>
</evidence>
<dbReference type="AlphaFoldDB" id="A0A914W5L5"/>
<sequence>MTDEMLTYMLLSLMKSPTDAFLPKLDYSAEQAFIAWRKARNLTFTSIFDKIAPSCEDMFIFNTCKEMLIYPVDTMEYGRCYRVEVNETITSVGKQCFKRFDLLEFEFDTY</sequence>